<dbReference type="InterPro" id="IPR032675">
    <property type="entry name" value="LRR_dom_sf"/>
</dbReference>
<proteinExistence type="predicted"/>
<feature type="region of interest" description="Disordered" evidence="1">
    <location>
        <begin position="20"/>
        <end position="41"/>
    </location>
</feature>
<sequence length="483" mass="53347">MATVNKLMELNSLTEADRLRAQAQDDARTSTMKEGGQSNGLRASTRASLLSLPDELLTTIAEHCIHKTTLKNLQLVAKRFDPLCKALIWQSVKIDGDFEYHDVQMTHLVATGLIPLVHELEYFVPSVFSALSAHHLSTFSALETLVLYPTRGEDGDGEEEDDDGSGSIWPKAITDALGQLPNLRDLTMLHGVLLDDPQFSLSHHLPRLHTFTFNDLGALSVASLFAGGPTLRYLDVPLKPTGIAAASACVGTLHSLIVRSYCMHRPVMRRRVEELGALFDSKNNGRISRPLRTFALDDLDLGPLEDGPAAERFDVPALLQSLHGVNLTTLRVSSIMRLNSTLPAQRDFQHAVSLPSLKNLQILGVAFTHGYLSLDASAVRELGAFLKSLPELAQLTLDFWVLPVTPVELAELSYSSLKSTLPDYFALLDFLRLTKVTEVSIDWRSPLSEYWGWSVHLHRLGDEFIGEAFDSEGMSRSNARTTE</sequence>
<protein>
    <recommendedName>
        <fullName evidence="2">F-box domain-containing protein</fullName>
    </recommendedName>
</protein>
<dbReference type="SUPFAM" id="SSF52047">
    <property type="entry name" value="RNI-like"/>
    <property type="match status" value="1"/>
</dbReference>
<evidence type="ECO:0000256" key="1">
    <source>
        <dbReference type="SAM" id="MobiDB-lite"/>
    </source>
</evidence>
<name>A0A1Y2G3M9_9BASI</name>
<evidence type="ECO:0000259" key="2">
    <source>
        <dbReference type="PROSITE" id="PS50181"/>
    </source>
</evidence>
<dbReference type="PROSITE" id="PS50181">
    <property type="entry name" value="FBOX"/>
    <property type="match status" value="1"/>
</dbReference>
<comment type="caution">
    <text evidence="3">The sequence shown here is derived from an EMBL/GenBank/DDBJ whole genome shotgun (WGS) entry which is preliminary data.</text>
</comment>
<accession>A0A1Y2G3M9</accession>
<evidence type="ECO:0000313" key="4">
    <source>
        <dbReference type="Proteomes" id="UP000193467"/>
    </source>
</evidence>
<dbReference type="EMBL" id="MCGR01000003">
    <property type="protein sequence ID" value="ORY90930.1"/>
    <property type="molecule type" value="Genomic_DNA"/>
</dbReference>
<dbReference type="InterPro" id="IPR001810">
    <property type="entry name" value="F-box_dom"/>
</dbReference>
<reference evidence="3 4" key="1">
    <citation type="submission" date="2016-07" db="EMBL/GenBank/DDBJ databases">
        <title>Pervasive Adenine N6-methylation of Active Genes in Fungi.</title>
        <authorList>
            <consortium name="DOE Joint Genome Institute"/>
            <person name="Mondo S.J."/>
            <person name="Dannebaum R.O."/>
            <person name="Kuo R.C."/>
            <person name="Labutti K."/>
            <person name="Haridas S."/>
            <person name="Kuo A."/>
            <person name="Salamov A."/>
            <person name="Ahrendt S.R."/>
            <person name="Lipzen A."/>
            <person name="Sullivan W."/>
            <person name="Andreopoulos W.B."/>
            <person name="Clum A."/>
            <person name="Lindquist E."/>
            <person name="Daum C."/>
            <person name="Ramamoorthy G.K."/>
            <person name="Gryganskyi A."/>
            <person name="Culley D."/>
            <person name="Magnuson J.K."/>
            <person name="James T.Y."/>
            <person name="O'Malley M.A."/>
            <person name="Stajich J.E."/>
            <person name="Spatafora J.W."/>
            <person name="Visel A."/>
            <person name="Grigoriev I.V."/>
        </authorList>
    </citation>
    <scope>NUCLEOTIDE SEQUENCE [LARGE SCALE GENOMIC DNA]</scope>
    <source>
        <strain evidence="3 4">62-1032</strain>
    </source>
</reference>
<keyword evidence="4" id="KW-1185">Reference proteome</keyword>
<dbReference type="AlphaFoldDB" id="A0A1Y2G3M9"/>
<organism evidence="3 4">
    <name type="scientific">Leucosporidium creatinivorum</name>
    <dbReference type="NCBI Taxonomy" id="106004"/>
    <lineage>
        <taxon>Eukaryota</taxon>
        <taxon>Fungi</taxon>
        <taxon>Dikarya</taxon>
        <taxon>Basidiomycota</taxon>
        <taxon>Pucciniomycotina</taxon>
        <taxon>Microbotryomycetes</taxon>
        <taxon>Leucosporidiales</taxon>
        <taxon>Leucosporidium</taxon>
    </lineage>
</organism>
<gene>
    <name evidence="3" type="ORF">BCR35DRAFT_349824</name>
</gene>
<feature type="domain" description="F-box" evidence="2">
    <location>
        <begin position="46"/>
        <end position="92"/>
    </location>
</feature>
<dbReference type="Gene3D" id="3.80.10.10">
    <property type="entry name" value="Ribonuclease Inhibitor"/>
    <property type="match status" value="1"/>
</dbReference>
<evidence type="ECO:0000313" key="3">
    <source>
        <dbReference type="EMBL" id="ORY90930.1"/>
    </source>
</evidence>
<dbReference type="Proteomes" id="UP000193467">
    <property type="component" value="Unassembled WGS sequence"/>
</dbReference>
<dbReference type="InParanoid" id="A0A1Y2G3M9"/>